<keyword evidence="2" id="KW-1185">Reference proteome</keyword>
<proteinExistence type="predicted"/>
<dbReference type="Proteomes" id="UP000631576">
    <property type="component" value="Unassembled WGS sequence"/>
</dbReference>
<reference evidence="1 2" key="1">
    <citation type="submission" date="2020-08" db="EMBL/GenBank/DDBJ databases">
        <title>Genome public.</title>
        <authorList>
            <person name="Liu C."/>
            <person name="Sun Q."/>
        </authorList>
    </citation>
    <scope>NUCLEOTIDE SEQUENCE [LARGE SCALE GENOMIC DNA]</scope>
    <source>
        <strain evidence="1 2">NSJ-13</strain>
    </source>
</reference>
<evidence type="ECO:0000313" key="1">
    <source>
        <dbReference type="EMBL" id="MBC5683698.1"/>
    </source>
</evidence>
<dbReference type="EMBL" id="JACOPE010000001">
    <property type="protein sequence ID" value="MBC5683698.1"/>
    <property type="molecule type" value="Genomic_DNA"/>
</dbReference>
<sequence>MLDITASNSIVAVRLKNVISEKGKSGDRLSFFENKINAYIMRTYYWQMRI</sequence>
<evidence type="ECO:0000313" key="2">
    <source>
        <dbReference type="Proteomes" id="UP000631576"/>
    </source>
</evidence>
<dbReference type="RefSeq" id="WP_186865086.1">
    <property type="nucleotide sequence ID" value="NZ_JACOPE010000001.1"/>
</dbReference>
<gene>
    <name evidence="1" type="ORF">H8S40_08990</name>
</gene>
<name>A0ABR7G8E0_9FIRM</name>
<comment type="caution">
    <text evidence="1">The sequence shown here is derived from an EMBL/GenBank/DDBJ whole genome shotgun (WGS) entry which is preliminary data.</text>
</comment>
<protein>
    <submittedName>
        <fullName evidence="1">Uncharacterized protein</fullName>
    </submittedName>
</protein>
<accession>A0ABR7G8E0</accession>
<organism evidence="1 2">
    <name type="scientific">Ruminococcus hominis</name>
    <dbReference type="NCBI Taxonomy" id="2763065"/>
    <lineage>
        <taxon>Bacteria</taxon>
        <taxon>Bacillati</taxon>
        <taxon>Bacillota</taxon>
        <taxon>Clostridia</taxon>
        <taxon>Eubacteriales</taxon>
        <taxon>Oscillospiraceae</taxon>
        <taxon>Ruminococcus</taxon>
    </lineage>
</organism>